<dbReference type="EMBL" id="HBGV01006636">
    <property type="protein sequence ID" value="CAD9482992.1"/>
    <property type="molecule type" value="Transcribed_RNA"/>
</dbReference>
<organism evidence="3">
    <name type="scientific">Helicotheca tamesis</name>
    <dbReference type="NCBI Taxonomy" id="374047"/>
    <lineage>
        <taxon>Eukaryota</taxon>
        <taxon>Sar</taxon>
        <taxon>Stramenopiles</taxon>
        <taxon>Ochrophyta</taxon>
        <taxon>Bacillariophyta</taxon>
        <taxon>Mediophyceae</taxon>
        <taxon>Lithodesmiophycidae</taxon>
        <taxon>Lithodesmiales</taxon>
        <taxon>Lithodesmiaceae</taxon>
        <taxon>Helicotheca</taxon>
    </lineage>
</organism>
<feature type="signal peptide" evidence="1">
    <location>
        <begin position="1"/>
        <end position="20"/>
    </location>
</feature>
<dbReference type="PROSITE" id="PS50106">
    <property type="entry name" value="PDZ"/>
    <property type="match status" value="1"/>
</dbReference>
<feature type="domain" description="PDZ" evidence="2">
    <location>
        <begin position="57"/>
        <end position="129"/>
    </location>
</feature>
<proteinExistence type="predicted"/>
<dbReference type="Gene3D" id="2.30.42.10">
    <property type="match status" value="1"/>
</dbReference>
<evidence type="ECO:0000259" key="2">
    <source>
        <dbReference type="PROSITE" id="PS50106"/>
    </source>
</evidence>
<gene>
    <name evidence="3" type="ORF">HTAM1171_LOCUS4051</name>
</gene>
<dbReference type="AlphaFoldDB" id="A0A7S2H820"/>
<dbReference type="InterPro" id="IPR036034">
    <property type="entry name" value="PDZ_sf"/>
</dbReference>
<dbReference type="CDD" id="cd00136">
    <property type="entry name" value="PDZ_canonical"/>
    <property type="match status" value="1"/>
</dbReference>
<keyword evidence="1" id="KW-0732">Signal</keyword>
<sequence>MPEYTALALSFLLLLYSTAAFIINPSYQRSKNSHHTTQFRPLCMGSSDYAVELTKPLGIVLEECDEEGNGVLIKSLVDGGAASESGAIVPGEVLLKIGTKDVSTAGFDDVMDLLASAPSDKPLSLTLGDGLGRMDIAPNLAKQLSPDEAIFADAVVRAAVREIRKNGSLGDLLKVEIVLGAGVRNDGRCLVRFFAILSTDGVTTYSCNISATGKREEDGVIDIIALSCAKDEGWGQTVDLIP</sequence>
<evidence type="ECO:0000256" key="1">
    <source>
        <dbReference type="SAM" id="SignalP"/>
    </source>
</evidence>
<protein>
    <recommendedName>
        <fullName evidence="2">PDZ domain-containing protein</fullName>
    </recommendedName>
</protein>
<dbReference type="SUPFAM" id="SSF50156">
    <property type="entry name" value="PDZ domain-like"/>
    <property type="match status" value="1"/>
</dbReference>
<accession>A0A7S2H820</accession>
<name>A0A7S2H820_9STRA</name>
<evidence type="ECO:0000313" key="3">
    <source>
        <dbReference type="EMBL" id="CAD9482992.1"/>
    </source>
</evidence>
<reference evidence="3" key="1">
    <citation type="submission" date="2021-01" db="EMBL/GenBank/DDBJ databases">
        <authorList>
            <person name="Corre E."/>
            <person name="Pelletier E."/>
            <person name="Niang G."/>
            <person name="Scheremetjew M."/>
            <person name="Finn R."/>
            <person name="Kale V."/>
            <person name="Holt S."/>
            <person name="Cochrane G."/>
            <person name="Meng A."/>
            <person name="Brown T."/>
            <person name="Cohen L."/>
        </authorList>
    </citation>
    <scope>NUCLEOTIDE SEQUENCE</scope>
    <source>
        <strain evidence="3">CCMP826</strain>
    </source>
</reference>
<dbReference type="InterPro" id="IPR001478">
    <property type="entry name" value="PDZ"/>
</dbReference>
<dbReference type="SMART" id="SM00228">
    <property type="entry name" value="PDZ"/>
    <property type="match status" value="1"/>
</dbReference>
<dbReference type="Pfam" id="PF00595">
    <property type="entry name" value="PDZ"/>
    <property type="match status" value="1"/>
</dbReference>
<feature type="chain" id="PRO_5031160192" description="PDZ domain-containing protein" evidence="1">
    <location>
        <begin position="21"/>
        <end position="242"/>
    </location>
</feature>